<evidence type="ECO:0000313" key="3">
    <source>
        <dbReference type="EMBL" id="MYM73936.1"/>
    </source>
</evidence>
<dbReference type="Gene3D" id="2.60.40.3140">
    <property type="match status" value="1"/>
</dbReference>
<dbReference type="InterPro" id="IPR038765">
    <property type="entry name" value="Papain-like_cys_pep_sf"/>
</dbReference>
<sequence>MKRIILSLALQFPMVSIQAASFTPQERIWVDLKIIDGNRYDESLQRTHVVDSAADSTELRRIVQAQSTLVTIQNMQIVRSRNGATTTQVLVNATEKTSGKLLSSATLEQALTTLQPGDIIDYALNIHHPQLLPANQLSLHYSLRRQMVFGDGRITVRVPKYSALQVSAKGFDQQATQTSGNQRVYTYTVRNDKPVVAEMETANPESIMPIVRASTFRDYHELATLIRKEFAKAFVPSTALDRVAQDIAAENHDPRAAAQASFRWVQQNIGYDVQAMDANGITPRKLPDILANRHGDCKDHVVVLQALLRAQGLESVPALINTENQYELLALPVVADFNHVITYIPALNLYVDATDKYAQFDSLPFNRQDKPVLLLAQKVRQERTPLSAATSSVTEAHYHLDRWKMIMRSQTTSTGDSALETALVRDAMQGQDLGDLLRRSLTARGLGEPQGTMSFVGDSERINFIMSFDAGLQASQEHSGAISLNPFFSNRSTLATIGHNFQRAQRSNDFLCPPRTIAERYTVELPLGSKAMLPPSVNMQAGEIAYQSSYTQQDNSVTVSRTYTNTSKQAVCSVRDYPRYHQLAQSINLDIYTPIKYTWP</sequence>
<name>A0A7X4H389_9BURK</name>
<proteinExistence type="predicted"/>
<dbReference type="Gene3D" id="3.10.620.30">
    <property type="match status" value="1"/>
</dbReference>
<evidence type="ECO:0000313" key="4">
    <source>
        <dbReference type="Proteomes" id="UP000469734"/>
    </source>
</evidence>
<dbReference type="EMBL" id="WWCR01000018">
    <property type="protein sequence ID" value="MYM73936.1"/>
    <property type="molecule type" value="Genomic_DNA"/>
</dbReference>
<organism evidence="3 4">
    <name type="scientific">Duganella margarita</name>
    <dbReference type="NCBI Taxonomy" id="2692170"/>
    <lineage>
        <taxon>Bacteria</taxon>
        <taxon>Pseudomonadati</taxon>
        <taxon>Pseudomonadota</taxon>
        <taxon>Betaproteobacteria</taxon>
        <taxon>Burkholderiales</taxon>
        <taxon>Oxalobacteraceae</taxon>
        <taxon>Telluria group</taxon>
        <taxon>Duganella</taxon>
    </lineage>
</organism>
<gene>
    <name evidence="3" type="ORF">GTP56_17260</name>
</gene>
<protein>
    <recommendedName>
        <fullName evidence="2">Transglutaminase-like domain-containing protein</fullName>
    </recommendedName>
</protein>
<dbReference type="Pfam" id="PF01841">
    <property type="entry name" value="Transglut_core"/>
    <property type="match status" value="1"/>
</dbReference>
<dbReference type="AlphaFoldDB" id="A0A7X4H389"/>
<feature type="chain" id="PRO_5031415066" description="Transglutaminase-like domain-containing protein" evidence="1">
    <location>
        <begin position="20"/>
        <end position="600"/>
    </location>
</feature>
<dbReference type="RefSeq" id="WP_161050991.1">
    <property type="nucleotide sequence ID" value="NZ_WWCR01000018.1"/>
</dbReference>
<dbReference type="InterPro" id="IPR002931">
    <property type="entry name" value="Transglutaminase-like"/>
</dbReference>
<evidence type="ECO:0000256" key="1">
    <source>
        <dbReference type="SAM" id="SignalP"/>
    </source>
</evidence>
<feature type="signal peptide" evidence="1">
    <location>
        <begin position="1"/>
        <end position="19"/>
    </location>
</feature>
<accession>A0A7X4H389</accession>
<dbReference type="Proteomes" id="UP000469734">
    <property type="component" value="Unassembled WGS sequence"/>
</dbReference>
<reference evidence="3 4" key="1">
    <citation type="submission" date="2019-12" db="EMBL/GenBank/DDBJ databases">
        <title>Novel species isolated from a subtropical stream in China.</title>
        <authorList>
            <person name="Lu H."/>
        </authorList>
    </citation>
    <scope>NUCLEOTIDE SEQUENCE [LARGE SCALE GENOMIC DNA]</scope>
    <source>
        <strain evidence="3 4">FT134W</strain>
    </source>
</reference>
<keyword evidence="1" id="KW-0732">Signal</keyword>
<feature type="domain" description="Transglutaminase-like" evidence="2">
    <location>
        <begin position="242"/>
        <end position="315"/>
    </location>
</feature>
<comment type="caution">
    <text evidence="3">The sequence shown here is derived from an EMBL/GenBank/DDBJ whole genome shotgun (WGS) entry which is preliminary data.</text>
</comment>
<evidence type="ECO:0000259" key="2">
    <source>
        <dbReference type="Pfam" id="PF01841"/>
    </source>
</evidence>
<dbReference type="SUPFAM" id="SSF54001">
    <property type="entry name" value="Cysteine proteinases"/>
    <property type="match status" value="1"/>
</dbReference>